<dbReference type="AlphaFoldDB" id="E0VZ90"/>
<evidence type="ECO:0000259" key="16">
    <source>
        <dbReference type="Pfam" id="PF01170"/>
    </source>
</evidence>
<evidence type="ECO:0000313" key="19">
    <source>
        <dbReference type="EnsemblMetazoa" id="PHUM529310-PA"/>
    </source>
</evidence>
<feature type="domain" description="tRNA (guanine(10)-N(2))-methyltransferase TRMT11 N-terminal" evidence="17">
    <location>
        <begin position="6"/>
        <end position="175"/>
    </location>
</feature>
<dbReference type="HOGENOM" id="CLU_029646_3_0_1"/>
<accession>E0VZ90</accession>
<dbReference type="InterPro" id="IPR059073">
    <property type="entry name" value="TRMT11_N"/>
</dbReference>
<evidence type="ECO:0000256" key="8">
    <source>
        <dbReference type="ARBA" id="ARBA00022884"/>
    </source>
</evidence>
<dbReference type="CTD" id="8235025"/>
<dbReference type="Proteomes" id="UP000009046">
    <property type="component" value="Unassembled WGS sequence"/>
</dbReference>
<dbReference type="PANTHER" id="PTHR13370">
    <property type="entry name" value="RNA METHYLASE-RELATED"/>
    <property type="match status" value="1"/>
</dbReference>
<comment type="subunit">
    <text evidence="11">Part of the heterodimeric TRMT11-TRM112 methyltransferase complex; this complex forms an active tRNA methyltransferase, where TRMT112 acts as an activator of the catalytic subunit TRMT11.</text>
</comment>
<dbReference type="RefSeq" id="XP_002431434.1">
    <property type="nucleotide sequence ID" value="XM_002431389.1"/>
</dbReference>
<dbReference type="Gene3D" id="3.40.50.150">
    <property type="entry name" value="Vaccinia Virus protein VP39"/>
    <property type="match status" value="1"/>
</dbReference>
<sequence>MSRINQYLLWFANENCDFRLPEIQSIIQLYNISVKWIEGPNDSPFWVVELSYEDACTIASRSVLLRSVIKLWGFGKTTDELHDSIKNYPSELISSKLKSDLSFCVNVETFGKTFTMKEKVDKIELFNYLPAQGPVKLNNPDVTLYYIEYYGLDPSNPPENPYNFYFGHWVCDGQRSLISDYSLKKRKFIGNTSMDPQLSLIMANQALIKSGDIVMDPFVGSGSLLVAAAHFGAYVLGVDIDFLMLHGKSRPTRIQNRSKPRGEDESIYHNMKQYGKDSQYLDVIVGDSSLPFWHSRLQLDSIITDPPYGIREATERIGSTKNYKISEDHLQGHIPSKIDYSLTDIYTDLLNFGAKHLKLNGRLVSWIPCHNSDYYSSTIPQHPCFKLVSNSQQPLTKQTSRKLVTWEKVKEVKSGEGSLVVKQFSGGFRDYYFNREETRKQRKARLAREYKEKNLDKYLLKEKNNF</sequence>
<dbReference type="InterPro" id="IPR000241">
    <property type="entry name" value="RlmKL-like_Mtase"/>
</dbReference>
<dbReference type="GO" id="GO:0032259">
    <property type="term" value="P:methylation"/>
    <property type="evidence" value="ECO:0007669"/>
    <property type="project" value="UniProtKB-UniRule"/>
</dbReference>
<reference evidence="18" key="1">
    <citation type="submission" date="2007-04" db="EMBL/GenBank/DDBJ databases">
        <title>Annotation of Pediculus humanus corporis strain USDA.</title>
        <authorList>
            <person name="Kirkness E."/>
            <person name="Hannick L."/>
            <person name="Hass B."/>
            <person name="Bruggner R."/>
            <person name="Lawson D."/>
            <person name="Bidwell S."/>
            <person name="Joardar V."/>
            <person name="Caler E."/>
            <person name="Walenz B."/>
            <person name="Inman J."/>
            <person name="Schobel S."/>
            <person name="Galinsky K."/>
            <person name="Amedeo P."/>
            <person name="Strausberg R."/>
        </authorList>
    </citation>
    <scope>NUCLEOTIDE SEQUENCE</scope>
    <source>
        <strain evidence="18">USDA</strain>
    </source>
</reference>
<evidence type="ECO:0000256" key="14">
    <source>
        <dbReference type="ARBA" id="ARBA00075308"/>
    </source>
</evidence>
<dbReference type="GO" id="GO:0005737">
    <property type="term" value="C:cytoplasm"/>
    <property type="evidence" value="ECO:0007669"/>
    <property type="project" value="UniProtKB-SubCell"/>
</dbReference>
<keyword evidence="6 15" id="KW-0949">S-adenosyl-L-methionine</keyword>
<proteinExistence type="inferred from homology"/>
<keyword evidence="4 15" id="KW-0489">Methyltransferase</keyword>
<evidence type="ECO:0000256" key="12">
    <source>
        <dbReference type="ARBA" id="ARBA00066937"/>
    </source>
</evidence>
<evidence type="ECO:0000256" key="15">
    <source>
        <dbReference type="PROSITE-ProRule" id="PRU00959"/>
    </source>
</evidence>
<dbReference type="PIRSF" id="PIRSF017259">
    <property type="entry name" value="tRNA_mtfrase_TRM11"/>
    <property type="match status" value="1"/>
</dbReference>
<comment type="catalytic activity">
    <reaction evidence="9">
        <text>guanosine(10) in tRNA + S-adenosyl-L-methionine = N(2)-methylguanosine(10) in tRNA + S-adenosyl-L-homocysteine + H(+)</text>
        <dbReference type="Rhea" id="RHEA:43128"/>
        <dbReference type="Rhea" id="RHEA-COMP:10355"/>
        <dbReference type="Rhea" id="RHEA-COMP:10357"/>
        <dbReference type="ChEBI" id="CHEBI:15378"/>
        <dbReference type="ChEBI" id="CHEBI:57856"/>
        <dbReference type="ChEBI" id="CHEBI:59789"/>
        <dbReference type="ChEBI" id="CHEBI:74269"/>
        <dbReference type="ChEBI" id="CHEBI:74481"/>
        <dbReference type="EC" id="2.1.1.214"/>
    </reaction>
    <physiologicalReaction direction="left-to-right" evidence="9">
        <dbReference type="Rhea" id="RHEA:43129"/>
    </physiologicalReaction>
</comment>
<dbReference type="PRINTS" id="PR00507">
    <property type="entry name" value="N12N6MTFRASE"/>
</dbReference>
<evidence type="ECO:0000313" key="20">
    <source>
        <dbReference type="Proteomes" id="UP000009046"/>
    </source>
</evidence>
<evidence type="ECO:0000313" key="18">
    <source>
        <dbReference type="EMBL" id="EEB18696.1"/>
    </source>
</evidence>
<keyword evidence="7 15" id="KW-0819">tRNA processing</keyword>
<dbReference type="VEuPathDB" id="VectorBase:PHUM529310"/>
<keyword evidence="20" id="KW-1185">Reference proteome</keyword>
<dbReference type="eggNOG" id="KOG2671">
    <property type="taxonomic scope" value="Eukaryota"/>
</dbReference>
<protein>
    <recommendedName>
        <fullName evidence="13">tRNA (guanine(10)-N(2))-methyltransferase TRMT11</fullName>
        <ecNumber evidence="12">2.1.1.214</ecNumber>
    </recommendedName>
    <alternativeName>
        <fullName evidence="14">tRNA methyltransferase 11 homolog</fullName>
    </alternativeName>
</protein>
<dbReference type="GO" id="GO:0008033">
    <property type="term" value="P:tRNA processing"/>
    <property type="evidence" value="ECO:0007669"/>
    <property type="project" value="UniProtKB-UniRule"/>
</dbReference>
<dbReference type="Pfam" id="PF01170">
    <property type="entry name" value="UPF0020"/>
    <property type="match status" value="1"/>
</dbReference>
<comment type="similarity">
    <text evidence="15">Belongs to the class I-like SAM-binding methyltransferase superfamily. TRM11 methyltransferase family.</text>
</comment>
<evidence type="ECO:0000256" key="5">
    <source>
        <dbReference type="ARBA" id="ARBA00022679"/>
    </source>
</evidence>
<dbReference type="Pfam" id="PF25904">
    <property type="entry name" value="Tmrp11_N"/>
    <property type="match status" value="1"/>
</dbReference>
<dbReference type="OrthoDB" id="296065at2759"/>
<comment type="function">
    <text evidence="10">Catalytic subunit of the TRMT11-TRM112 methyltransferase complex, that specifically mediates the S-adenosyl-L-methionine-dependent N(2)-methylation of guanosine nucleotide at position 10 (m2G10) in tRNAs. This is one of the major tRNA (guanine-N(2))-methyltransferases.</text>
</comment>
<evidence type="ECO:0000256" key="13">
    <source>
        <dbReference type="ARBA" id="ARBA00067484"/>
    </source>
</evidence>
<dbReference type="GO" id="GO:0000049">
    <property type="term" value="F:tRNA binding"/>
    <property type="evidence" value="ECO:0007669"/>
    <property type="project" value="UniProtKB-UniRule"/>
</dbReference>
<dbReference type="EC" id="2.1.1.214" evidence="12"/>
<dbReference type="STRING" id="121224.E0VZ90"/>
<dbReference type="SUPFAM" id="SSF53335">
    <property type="entry name" value="S-adenosyl-L-methionine-dependent methyltransferases"/>
    <property type="match status" value="1"/>
</dbReference>
<evidence type="ECO:0000256" key="1">
    <source>
        <dbReference type="ARBA" id="ARBA00004496"/>
    </source>
</evidence>
<evidence type="ECO:0000256" key="11">
    <source>
        <dbReference type="ARBA" id="ARBA00065434"/>
    </source>
</evidence>
<dbReference type="InterPro" id="IPR016691">
    <property type="entry name" value="TRMT11"/>
</dbReference>
<dbReference type="PROSITE" id="PS00092">
    <property type="entry name" value="N6_MTASE"/>
    <property type="match status" value="1"/>
</dbReference>
<gene>
    <name evidence="19" type="primary">8235025</name>
    <name evidence="18" type="ORF">Phum_PHUM529310</name>
</gene>
<evidence type="ECO:0000256" key="4">
    <source>
        <dbReference type="ARBA" id="ARBA00022603"/>
    </source>
</evidence>
<evidence type="ECO:0000256" key="7">
    <source>
        <dbReference type="ARBA" id="ARBA00022694"/>
    </source>
</evidence>
<evidence type="ECO:0000256" key="6">
    <source>
        <dbReference type="ARBA" id="ARBA00022691"/>
    </source>
</evidence>
<dbReference type="FunCoup" id="E0VZ90">
    <property type="interactions" value="1157"/>
</dbReference>
<dbReference type="PROSITE" id="PS51627">
    <property type="entry name" value="SAM_MT_TRM11"/>
    <property type="match status" value="1"/>
</dbReference>
<dbReference type="InParanoid" id="E0VZ90"/>
<dbReference type="PANTHER" id="PTHR13370:SF3">
    <property type="entry name" value="TRNA (GUANINE(10)-N2)-METHYLTRANSFERASE HOMOLOG"/>
    <property type="match status" value="1"/>
</dbReference>
<dbReference type="InterPro" id="IPR029063">
    <property type="entry name" value="SAM-dependent_MTases_sf"/>
</dbReference>
<dbReference type="GO" id="GO:0043527">
    <property type="term" value="C:tRNA methyltransferase complex"/>
    <property type="evidence" value="ECO:0007669"/>
    <property type="project" value="UniProtKB-ARBA"/>
</dbReference>
<evidence type="ECO:0000256" key="10">
    <source>
        <dbReference type="ARBA" id="ARBA00056270"/>
    </source>
</evidence>
<reference evidence="18" key="2">
    <citation type="submission" date="2007-04" db="EMBL/GenBank/DDBJ databases">
        <title>The genome of the human body louse.</title>
        <authorList>
            <consortium name="The Human Body Louse Genome Consortium"/>
            <person name="Kirkness E."/>
            <person name="Walenz B."/>
            <person name="Hass B."/>
            <person name="Bruggner R."/>
            <person name="Strausberg R."/>
        </authorList>
    </citation>
    <scope>NUCLEOTIDE SEQUENCE</scope>
    <source>
        <strain evidence="18">USDA</strain>
    </source>
</reference>
<keyword evidence="3 15" id="KW-0820">tRNA-binding</keyword>
<name>E0VZ90_PEDHC</name>
<comment type="subcellular location">
    <subcellularLocation>
        <location evidence="1">Cytoplasm</location>
    </subcellularLocation>
</comment>
<dbReference type="OMA" id="SCNLNRY"/>
<evidence type="ECO:0000256" key="3">
    <source>
        <dbReference type="ARBA" id="ARBA00022555"/>
    </source>
</evidence>
<organism>
    <name type="scientific">Pediculus humanus subsp. corporis</name>
    <name type="common">Body louse</name>
    <dbReference type="NCBI Taxonomy" id="121224"/>
    <lineage>
        <taxon>Eukaryota</taxon>
        <taxon>Metazoa</taxon>
        <taxon>Ecdysozoa</taxon>
        <taxon>Arthropoda</taxon>
        <taxon>Hexapoda</taxon>
        <taxon>Insecta</taxon>
        <taxon>Pterygota</taxon>
        <taxon>Neoptera</taxon>
        <taxon>Paraneoptera</taxon>
        <taxon>Psocodea</taxon>
        <taxon>Troctomorpha</taxon>
        <taxon>Phthiraptera</taxon>
        <taxon>Anoplura</taxon>
        <taxon>Pediculidae</taxon>
        <taxon>Pediculus</taxon>
    </lineage>
</organism>
<evidence type="ECO:0000256" key="2">
    <source>
        <dbReference type="ARBA" id="ARBA00022490"/>
    </source>
</evidence>
<evidence type="ECO:0000259" key="17">
    <source>
        <dbReference type="Pfam" id="PF25904"/>
    </source>
</evidence>
<dbReference type="KEGG" id="phu:Phum_PHUM529310"/>
<dbReference type="EnsemblMetazoa" id="PHUM529310-RA">
    <property type="protein sequence ID" value="PHUM529310-PA"/>
    <property type="gene ID" value="PHUM529310"/>
</dbReference>
<feature type="domain" description="Ribosomal RNA large subunit methyltransferase K/L-like methyltransferase" evidence="16">
    <location>
        <begin position="185"/>
        <end position="316"/>
    </location>
</feature>
<reference evidence="19" key="3">
    <citation type="submission" date="2020-05" db="UniProtKB">
        <authorList>
            <consortium name="EnsemblMetazoa"/>
        </authorList>
    </citation>
    <scope>IDENTIFICATION</scope>
    <source>
        <strain evidence="19">USDA</strain>
    </source>
</reference>
<keyword evidence="2" id="KW-0963">Cytoplasm</keyword>
<dbReference type="GO" id="GO:0160102">
    <property type="term" value="F:tRNA (guanine(10)-N2)-methyltransferase activity"/>
    <property type="evidence" value="ECO:0007669"/>
    <property type="project" value="UniProtKB-EC"/>
</dbReference>
<keyword evidence="5 15" id="KW-0808">Transferase</keyword>
<dbReference type="EMBL" id="AAZO01006417">
    <property type="status" value="NOT_ANNOTATED_CDS"/>
    <property type="molecule type" value="Genomic_DNA"/>
</dbReference>
<dbReference type="GeneID" id="8235025"/>
<evidence type="ECO:0000256" key="9">
    <source>
        <dbReference type="ARBA" id="ARBA00050985"/>
    </source>
</evidence>
<dbReference type="EMBL" id="DS235851">
    <property type="protein sequence ID" value="EEB18696.1"/>
    <property type="molecule type" value="Genomic_DNA"/>
</dbReference>
<dbReference type="InterPro" id="IPR002052">
    <property type="entry name" value="DNA_methylase_N6_adenine_CS"/>
</dbReference>
<keyword evidence="8 15" id="KW-0694">RNA-binding</keyword>